<sequence length="88" mass="10014">MKRIEESVEKLAFAEPWSITDGSSGKEERVESYVPEKRFRMRDCDPLRACGQTTVVVGFRSQGLRACGQKMSTRPDDTQTRLDQMTPT</sequence>
<keyword evidence="3" id="KW-1185">Reference proteome</keyword>
<organism evidence="2 3">
    <name type="scientific">Dendrobium nobile</name>
    <name type="common">Orchid</name>
    <dbReference type="NCBI Taxonomy" id="94219"/>
    <lineage>
        <taxon>Eukaryota</taxon>
        <taxon>Viridiplantae</taxon>
        <taxon>Streptophyta</taxon>
        <taxon>Embryophyta</taxon>
        <taxon>Tracheophyta</taxon>
        <taxon>Spermatophyta</taxon>
        <taxon>Magnoliopsida</taxon>
        <taxon>Liliopsida</taxon>
        <taxon>Asparagales</taxon>
        <taxon>Orchidaceae</taxon>
        <taxon>Epidendroideae</taxon>
        <taxon>Malaxideae</taxon>
        <taxon>Dendrobiinae</taxon>
        <taxon>Dendrobium</taxon>
    </lineage>
</organism>
<reference evidence="2" key="1">
    <citation type="journal article" date="2022" name="Front. Genet.">
        <title>Chromosome-Scale Assembly of the Dendrobium nobile Genome Provides Insights Into the Molecular Mechanism of the Biosynthesis of the Medicinal Active Ingredient of Dendrobium.</title>
        <authorList>
            <person name="Xu Q."/>
            <person name="Niu S.-C."/>
            <person name="Li K.-L."/>
            <person name="Zheng P.-J."/>
            <person name="Zhang X.-J."/>
            <person name="Jia Y."/>
            <person name="Liu Y."/>
            <person name="Niu Y.-X."/>
            <person name="Yu L.-H."/>
            <person name="Chen D.-F."/>
            <person name="Zhang G.-Q."/>
        </authorList>
    </citation>
    <scope>NUCLEOTIDE SEQUENCE</scope>
    <source>
        <tissue evidence="2">Leaf</tissue>
    </source>
</reference>
<gene>
    <name evidence="2" type="ORF">KFK09_007702</name>
</gene>
<dbReference type="AlphaFoldDB" id="A0A8T3BX93"/>
<dbReference type="Proteomes" id="UP000829196">
    <property type="component" value="Unassembled WGS sequence"/>
</dbReference>
<comment type="caution">
    <text evidence="2">The sequence shown here is derived from an EMBL/GenBank/DDBJ whole genome shotgun (WGS) entry which is preliminary data.</text>
</comment>
<evidence type="ECO:0000313" key="2">
    <source>
        <dbReference type="EMBL" id="KAI0520231.1"/>
    </source>
</evidence>
<name>A0A8T3BX93_DENNO</name>
<protein>
    <submittedName>
        <fullName evidence="2">Uncharacterized protein</fullName>
    </submittedName>
</protein>
<feature type="region of interest" description="Disordered" evidence="1">
    <location>
        <begin position="68"/>
        <end position="88"/>
    </location>
</feature>
<proteinExistence type="predicted"/>
<evidence type="ECO:0000313" key="3">
    <source>
        <dbReference type="Proteomes" id="UP000829196"/>
    </source>
</evidence>
<accession>A0A8T3BX93</accession>
<dbReference type="EMBL" id="JAGYWB010000006">
    <property type="protein sequence ID" value="KAI0520231.1"/>
    <property type="molecule type" value="Genomic_DNA"/>
</dbReference>
<evidence type="ECO:0000256" key="1">
    <source>
        <dbReference type="SAM" id="MobiDB-lite"/>
    </source>
</evidence>